<gene>
    <name evidence="2" type="ORF">DM051_20865</name>
</gene>
<dbReference type="CDD" id="cd16329">
    <property type="entry name" value="LolA_like"/>
    <property type="match status" value="1"/>
</dbReference>
<feature type="domain" description="Uncharacterized protein TP-0789" evidence="1">
    <location>
        <begin position="22"/>
        <end position="171"/>
    </location>
</feature>
<name>A0A3T7S3T5_SALET</name>
<evidence type="ECO:0000259" key="1">
    <source>
        <dbReference type="Pfam" id="PF17131"/>
    </source>
</evidence>
<dbReference type="Pfam" id="PF17131">
    <property type="entry name" value="LolA_like"/>
    <property type="match status" value="1"/>
</dbReference>
<dbReference type="InterPro" id="IPR033399">
    <property type="entry name" value="TP_0789-like"/>
</dbReference>
<dbReference type="Gene3D" id="2.50.20.10">
    <property type="entry name" value="Lipoprotein localisation LolA/LolB/LppX"/>
    <property type="match status" value="1"/>
</dbReference>
<dbReference type="Proteomes" id="UP000839671">
    <property type="component" value="Unassembled WGS sequence"/>
</dbReference>
<evidence type="ECO:0000313" key="2">
    <source>
        <dbReference type="EMBL" id="EAA1979686.1"/>
    </source>
</evidence>
<dbReference type="AlphaFoldDB" id="A0A3T7S3T5"/>
<organism evidence="2">
    <name type="scientific">Salmonella enterica I</name>
    <dbReference type="NCBI Taxonomy" id="59201"/>
    <lineage>
        <taxon>Bacteria</taxon>
        <taxon>Pseudomonadati</taxon>
        <taxon>Pseudomonadota</taxon>
        <taxon>Gammaproteobacteria</taxon>
        <taxon>Enterobacterales</taxon>
        <taxon>Enterobacteriaceae</taxon>
        <taxon>Salmonella</taxon>
    </lineage>
</organism>
<sequence>MKMEYKRRWLAFAVMLSCASTLPTENLVRRISGGDRKGSFMRRDLANEDMEERQIGDDVHRFIRSEPCGCVQCHVVEMRGVDINNRNYSHRLTWIHSDIWRQVEVHYYDQRNKHIKTARYGGFQLIDGIWSKTRAVIEMLSTRSRTVLTWQQIQYNVGLADALFEHTELKQSGDGK</sequence>
<comment type="caution">
    <text evidence="2">The sequence shown here is derived from an EMBL/GenBank/DDBJ whole genome shotgun (WGS) entry which is preliminary data.</text>
</comment>
<reference evidence="2" key="1">
    <citation type="submission" date="2018-06" db="EMBL/GenBank/DDBJ databases">
        <authorList>
            <person name="Ashton P.M."/>
            <person name="Dallman T."/>
            <person name="Nair S."/>
            <person name="De Pinna E."/>
            <person name="Peters T."/>
            <person name="Grant K."/>
        </authorList>
    </citation>
    <scope>NUCLEOTIDE SEQUENCE [LARGE SCALE GENOMIC DNA]</scope>
    <source>
        <strain evidence="2">310211</strain>
    </source>
</reference>
<proteinExistence type="predicted"/>
<dbReference type="EMBL" id="AAAATI010000029">
    <property type="protein sequence ID" value="EAA1979686.1"/>
    <property type="molecule type" value="Genomic_DNA"/>
</dbReference>
<accession>A0A3T7S3T5</accession>
<protein>
    <recommendedName>
        <fullName evidence="1">Uncharacterized protein TP-0789 domain-containing protein</fullName>
    </recommendedName>
</protein>